<dbReference type="InterPro" id="IPR043168">
    <property type="entry name" value="DegV_C"/>
</dbReference>
<evidence type="ECO:0000313" key="7">
    <source>
        <dbReference type="Proteomes" id="UP000223854"/>
    </source>
</evidence>
<dbReference type="InterPro" id="IPR050270">
    <property type="entry name" value="DegV_domain_contain"/>
</dbReference>
<dbReference type="NCBIfam" id="TIGR00762">
    <property type="entry name" value="DegV"/>
    <property type="match status" value="1"/>
</dbReference>
<dbReference type="EMBL" id="CP009225">
    <property type="protein sequence ID" value="AKC63377.1"/>
    <property type="molecule type" value="Genomic_DNA"/>
</dbReference>
<gene>
    <name evidence="3" type="ORF">CLSPO_c26570</name>
    <name evidence="5" type="ORF">CRX47_06805</name>
    <name evidence="4" type="ORF">FDF70_00470</name>
</gene>
<dbReference type="Gene3D" id="3.40.50.10440">
    <property type="entry name" value="Dihydroxyacetone kinase, domain 1"/>
    <property type="match status" value="1"/>
</dbReference>
<evidence type="ECO:0000313" key="3">
    <source>
        <dbReference type="EMBL" id="AKC63377.1"/>
    </source>
</evidence>
<dbReference type="EMBL" id="PDLH01000007">
    <property type="protein sequence ID" value="PHG99577.1"/>
    <property type="molecule type" value="Genomic_DNA"/>
</dbReference>
<comment type="function">
    <text evidence="1">May bind long-chain fatty acids, such as palmitate, and may play a role in lipid transport or fatty acid metabolism.</text>
</comment>
<sequence length="289" mass="32740">MVPIIFTDASCDLPRNFIDENNIPFLGLMCNFKGKDWEDDFGKTLSYEEFYTGIKKGEMPSTSQINEYRFEEKFKELLKEERPIIYIAMSSGLSGTVNSAKMAREEILAQNEKADITIIDTKCSSIGQGLLVYNAVKMAKEGKRKDEIVKWVNENKDKVNHWFMVENLTHLKRGGRVSATSATIGTLLNIRPIIHIEKDGTLKNITNIRGSKKAIRYLLDRFKENCINHEDVLIGIVHGHCAEEANKLKEMMIEEFGTKNFIINELGIGMGAHCGDGMLALCFISNKYN</sequence>
<dbReference type="PANTHER" id="PTHR33434:SF3">
    <property type="entry name" value="DEGV DOMAIN-CONTAINING PROTEIN YITS"/>
    <property type="match status" value="1"/>
</dbReference>
<keyword evidence="7" id="KW-1185">Reference proteome</keyword>
<dbReference type="AlphaFoldDB" id="A0A7X5P861"/>
<reference evidence="4 8" key="4">
    <citation type="submission" date="2019-04" db="EMBL/GenBank/DDBJ databases">
        <title>Genome sequencing of Clostridium botulinum Groups I-IV and Clostridium butyricum.</title>
        <authorList>
            <person name="Brunt J."/>
            <person name="Van Vliet A.H.M."/>
            <person name="Stringer S.C."/>
            <person name="Carter A.T."/>
            <person name="Peck M.W."/>
        </authorList>
    </citation>
    <scope>NUCLEOTIDE SEQUENCE [LARGE SCALE GENOMIC DNA]</scope>
    <source>
        <strain evidence="4 8">IFR 18/108</strain>
    </source>
</reference>
<dbReference type="PANTHER" id="PTHR33434">
    <property type="entry name" value="DEGV DOMAIN-CONTAINING PROTEIN DR_1986-RELATED"/>
    <property type="match status" value="1"/>
</dbReference>
<dbReference type="GO" id="GO:0008289">
    <property type="term" value="F:lipid binding"/>
    <property type="evidence" value="ECO:0007669"/>
    <property type="project" value="UniProtKB-KW"/>
</dbReference>
<evidence type="ECO:0000313" key="8">
    <source>
        <dbReference type="Proteomes" id="UP000486601"/>
    </source>
</evidence>
<dbReference type="Proteomes" id="UP000033052">
    <property type="component" value="Chromosome"/>
</dbReference>
<organism evidence="4 8">
    <name type="scientific">Clostridium sporogenes</name>
    <dbReference type="NCBI Taxonomy" id="1509"/>
    <lineage>
        <taxon>Bacteria</taxon>
        <taxon>Bacillati</taxon>
        <taxon>Bacillota</taxon>
        <taxon>Clostridia</taxon>
        <taxon>Eubacteriales</taxon>
        <taxon>Clostridiaceae</taxon>
        <taxon>Clostridium</taxon>
    </lineage>
</organism>
<accession>A0A7X5P861</accession>
<dbReference type="Gene3D" id="2.20.28.50">
    <property type="entry name" value="degv family protein"/>
    <property type="match status" value="1"/>
</dbReference>
<dbReference type="SUPFAM" id="SSF82549">
    <property type="entry name" value="DAK1/DegV-like"/>
    <property type="match status" value="1"/>
</dbReference>
<proteinExistence type="predicted"/>
<evidence type="ECO:0000256" key="1">
    <source>
        <dbReference type="ARBA" id="ARBA00003238"/>
    </source>
</evidence>
<evidence type="ECO:0000313" key="5">
    <source>
        <dbReference type="EMBL" id="PHG99577.1"/>
    </source>
</evidence>
<dbReference type="KEGG" id="cld:CLSPO_c26570"/>
<protein>
    <submittedName>
        <fullName evidence="3">DegV domain-containing protein</fullName>
    </submittedName>
    <submittedName>
        <fullName evidence="4">DegV family protein</fullName>
    </submittedName>
</protein>
<reference evidence="3 6" key="2">
    <citation type="journal article" date="2015" name="PLoS ONE">
        <title>A universal mariner transposon system for forward genetic studies in the genus clostridium.</title>
        <authorList>
            <person name="Zhang Y."/>
            <person name="Grosse-Honebrink A."/>
            <person name="Minton N.P."/>
        </authorList>
    </citation>
    <scope>NUCLEOTIDE SEQUENCE [LARGE SCALE GENOMIC DNA]</scope>
    <source>
        <strain evidence="3 6">NCIMB 10696</strain>
    </source>
</reference>
<dbReference type="Proteomes" id="UP000223854">
    <property type="component" value="Unassembled WGS sequence"/>
</dbReference>
<dbReference type="RefSeq" id="WP_003495282.1">
    <property type="nucleotide sequence ID" value="NZ_CBCRVC010000005.1"/>
</dbReference>
<reference evidence="5 7" key="3">
    <citation type="submission" date="2017-09" db="EMBL/GenBank/DDBJ databases">
        <title>FDA dAtabase for Regulatory Grade micrObial Sequences (FDA-ARGOS): Supporting development and validation of Infectious Disease Dx tests.</title>
        <authorList>
            <person name="Kerrigan L."/>
            <person name="Long C."/>
            <person name="Tallon L.J."/>
            <person name="Sadzewicz L."/>
            <person name="Ott S."/>
            <person name="Zhao X."/>
            <person name="Nagaraj S."/>
            <person name="Vavikolanu K."/>
            <person name="Aluvathingal J."/>
            <person name="Nadendla S."/>
            <person name="Sichtig H."/>
        </authorList>
    </citation>
    <scope>NUCLEOTIDE SEQUENCE [LARGE SCALE GENOMIC DNA]</scope>
    <source>
        <strain evidence="5 7">FDAARGOS_423</strain>
    </source>
</reference>
<dbReference type="Gene3D" id="3.30.1180.10">
    <property type="match status" value="1"/>
</dbReference>
<dbReference type="EMBL" id="SXCS01000001">
    <property type="protein sequence ID" value="NFR59999.1"/>
    <property type="molecule type" value="Genomic_DNA"/>
</dbReference>
<evidence type="ECO:0000313" key="6">
    <source>
        <dbReference type="Proteomes" id="UP000033052"/>
    </source>
</evidence>
<evidence type="ECO:0000256" key="2">
    <source>
        <dbReference type="ARBA" id="ARBA00023121"/>
    </source>
</evidence>
<dbReference type="Proteomes" id="UP000486601">
    <property type="component" value="Unassembled WGS sequence"/>
</dbReference>
<dbReference type="Pfam" id="PF02645">
    <property type="entry name" value="DegV"/>
    <property type="match status" value="1"/>
</dbReference>
<dbReference type="PROSITE" id="PS51482">
    <property type="entry name" value="DEGV"/>
    <property type="match status" value="1"/>
</dbReference>
<name>A0A7X5P861_CLOSG</name>
<reference evidence="3" key="1">
    <citation type="submission" date="2014-08" db="EMBL/GenBank/DDBJ databases">
        <authorList>
            <person name="Kubiak A."/>
            <person name="Poehlein A."/>
            <person name="Daniel R."/>
            <person name="Minton N.P."/>
        </authorList>
    </citation>
    <scope>NUCLEOTIDE SEQUENCE</scope>
    <source>
        <strain evidence="3">NCIMB 10696</strain>
    </source>
</reference>
<keyword evidence="2" id="KW-0446">Lipid-binding</keyword>
<dbReference type="InterPro" id="IPR003797">
    <property type="entry name" value="DegV"/>
</dbReference>
<evidence type="ECO:0000313" key="4">
    <source>
        <dbReference type="EMBL" id="NFR59999.1"/>
    </source>
</evidence>
<dbReference type="GeneID" id="92939302"/>